<protein>
    <submittedName>
        <fullName evidence="4">(spotted green pufferfish) hypothetical protein</fullName>
    </submittedName>
</protein>
<dbReference type="GO" id="GO:0001755">
    <property type="term" value="P:neural crest cell migration"/>
    <property type="evidence" value="ECO:0007669"/>
    <property type="project" value="TreeGrafter"/>
</dbReference>
<dbReference type="PANTHER" id="PTHR11036">
    <property type="entry name" value="SEMAPHORIN"/>
    <property type="match status" value="1"/>
</dbReference>
<dbReference type="GO" id="GO:0030335">
    <property type="term" value="P:positive regulation of cell migration"/>
    <property type="evidence" value="ECO:0007669"/>
    <property type="project" value="TreeGrafter"/>
</dbReference>
<accession>Q4TFL4</accession>
<evidence type="ECO:0000259" key="3">
    <source>
        <dbReference type="PROSITE" id="PS51004"/>
    </source>
</evidence>
<dbReference type="KEGG" id="tng:GSTEN00001575G001"/>
<dbReference type="GO" id="GO:0000122">
    <property type="term" value="P:negative regulation of transcription by RNA polymerase II"/>
    <property type="evidence" value="ECO:0007669"/>
    <property type="project" value="TreeGrafter"/>
</dbReference>
<sequence>VECRNYIRTLHKVNDTTMYVCGTNAFSPTCDYMVSWVLQTGLPDPEAVSDVPPSWFSSNAALSMFGYIVPHSSSTSLSLFPSVSVFSARPLLRGG</sequence>
<dbReference type="InterPro" id="IPR027231">
    <property type="entry name" value="Semaphorin"/>
</dbReference>
<dbReference type="GO" id="GO:0030215">
    <property type="term" value="F:semaphorin receptor binding"/>
    <property type="evidence" value="ECO:0007669"/>
    <property type="project" value="InterPro"/>
</dbReference>
<gene>
    <name evidence="4" type="ORF">GSTENG00001575001</name>
</gene>
<dbReference type="InterPro" id="IPR036352">
    <property type="entry name" value="Semap_dom_sf"/>
</dbReference>
<dbReference type="GO" id="GO:0045499">
    <property type="term" value="F:chemorepellent activity"/>
    <property type="evidence" value="ECO:0007669"/>
    <property type="project" value="TreeGrafter"/>
</dbReference>
<dbReference type="AlphaFoldDB" id="Q4TFL4"/>
<dbReference type="GO" id="GO:0005886">
    <property type="term" value="C:plasma membrane"/>
    <property type="evidence" value="ECO:0007669"/>
    <property type="project" value="TreeGrafter"/>
</dbReference>
<dbReference type="Gene3D" id="2.130.10.10">
    <property type="entry name" value="YVTN repeat-like/Quinoprotein amine dehydrogenase"/>
    <property type="match status" value="1"/>
</dbReference>
<comment type="caution">
    <text evidence="4">The sequence shown here is derived from an EMBL/GenBank/DDBJ whole genome shotgun (WGS) entry which is preliminary data.</text>
</comment>
<evidence type="ECO:0000256" key="1">
    <source>
        <dbReference type="ARBA" id="ARBA00023180"/>
    </source>
</evidence>
<dbReference type="OrthoDB" id="8941017at2759"/>
<dbReference type="InterPro" id="IPR015943">
    <property type="entry name" value="WD40/YVTN_repeat-like_dom_sf"/>
</dbReference>
<dbReference type="PROSITE" id="PS51004">
    <property type="entry name" value="SEMA"/>
    <property type="match status" value="1"/>
</dbReference>
<evidence type="ECO:0000256" key="2">
    <source>
        <dbReference type="PROSITE-ProRule" id="PRU00352"/>
    </source>
</evidence>
<dbReference type="GO" id="GO:0007411">
    <property type="term" value="P:axon guidance"/>
    <property type="evidence" value="ECO:0007669"/>
    <property type="project" value="TreeGrafter"/>
</dbReference>
<dbReference type="GO" id="GO:0005615">
    <property type="term" value="C:extracellular space"/>
    <property type="evidence" value="ECO:0007669"/>
    <property type="project" value="TreeGrafter"/>
</dbReference>
<organism evidence="4">
    <name type="scientific">Tetraodon nigroviridis</name>
    <name type="common">Spotted green pufferfish</name>
    <name type="synonym">Chelonodon nigroviridis</name>
    <dbReference type="NCBI Taxonomy" id="99883"/>
    <lineage>
        <taxon>Eukaryota</taxon>
        <taxon>Metazoa</taxon>
        <taxon>Chordata</taxon>
        <taxon>Craniata</taxon>
        <taxon>Vertebrata</taxon>
        <taxon>Euteleostomi</taxon>
        <taxon>Actinopterygii</taxon>
        <taxon>Neopterygii</taxon>
        <taxon>Teleostei</taxon>
        <taxon>Neoteleostei</taxon>
        <taxon>Acanthomorphata</taxon>
        <taxon>Eupercaria</taxon>
        <taxon>Tetraodontiformes</taxon>
        <taxon>Tetradontoidea</taxon>
        <taxon>Tetraodontidae</taxon>
        <taxon>Tetraodon</taxon>
    </lineage>
</organism>
<keyword evidence="1" id="KW-0325">Glycoprotein</keyword>
<dbReference type="PANTHER" id="PTHR11036:SF135">
    <property type="entry name" value="SEMAPHORIN 4D ISOFORM X1-RELATED"/>
    <property type="match status" value="1"/>
</dbReference>
<dbReference type="SUPFAM" id="SSF101912">
    <property type="entry name" value="Sema domain"/>
    <property type="match status" value="1"/>
</dbReference>
<dbReference type="GO" id="GO:0071526">
    <property type="term" value="P:semaphorin-plexin signaling pathway"/>
    <property type="evidence" value="ECO:0007669"/>
    <property type="project" value="TreeGrafter"/>
</dbReference>
<dbReference type="GO" id="GO:0043931">
    <property type="term" value="P:ossification involved in bone maturation"/>
    <property type="evidence" value="ECO:0007669"/>
    <property type="project" value="TreeGrafter"/>
</dbReference>
<comment type="caution">
    <text evidence="2">Lacks conserved residue(s) required for the propagation of feature annotation.</text>
</comment>
<feature type="non-terminal residue" evidence="4">
    <location>
        <position position="1"/>
    </location>
</feature>
<dbReference type="InterPro" id="IPR001627">
    <property type="entry name" value="Semap_dom"/>
</dbReference>
<name>Q4TFL4_TETNG</name>
<dbReference type="EMBL" id="CAAE01004390">
    <property type="protein sequence ID" value="CAF88318.1"/>
    <property type="molecule type" value="Genomic_DNA"/>
</dbReference>
<reference evidence="4" key="1">
    <citation type="journal article" date="2004" name="Nature">
        <title>Genome duplication in the teleost fish Tetraodon nigroviridis reveals the early vertebrate proto-karyotype.</title>
        <authorList>
            <person name="Jaillon O."/>
            <person name="Aury J.-M."/>
            <person name="Brunet F."/>
            <person name="Petit J.-L."/>
            <person name="Stange-Thomann N."/>
            <person name="Mauceli E."/>
            <person name="Bouneau L."/>
            <person name="Fischer C."/>
            <person name="Ozouf-Costaz C."/>
            <person name="Bernot A."/>
            <person name="Nicaud S."/>
            <person name="Jaffe D."/>
            <person name="Fisher S."/>
            <person name="Lutfalla G."/>
            <person name="Dossat C."/>
            <person name="Segurens B."/>
            <person name="Dasilva C."/>
            <person name="Salanoubat M."/>
            <person name="Levy M."/>
            <person name="Boudet N."/>
            <person name="Castellano S."/>
            <person name="Anthouard V."/>
            <person name="Jubin C."/>
            <person name="Castelli V."/>
            <person name="Katinka M."/>
            <person name="Vacherie B."/>
            <person name="Biemont C."/>
            <person name="Skalli Z."/>
            <person name="Cattolico L."/>
            <person name="Poulain J."/>
            <person name="De Berardinis V."/>
            <person name="Cruaud C."/>
            <person name="Duprat S."/>
            <person name="Brottier P."/>
            <person name="Coutanceau J.-P."/>
            <person name="Gouzy J."/>
            <person name="Parra G."/>
            <person name="Lardier G."/>
            <person name="Chapple C."/>
            <person name="McKernan K.J."/>
            <person name="McEwan P."/>
            <person name="Bosak S."/>
            <person name="Kellis M."/>
            <person name="Volff J.-N."/>
            <person name="Guigo R."/>
            <person name="Zody M.C."/>
            <person name="Mesirov J."/>
            <person name="Lindblad-Toh K."/>
            <person name="Birren B."/>
            <person name="Nusbaum C."/>
            <person name="Kahn D."/>
            <person name="Robinson-Rechavi M."/>
            <person name="Laudet V."/>
            <person name="Schachter V."/>
            <person name="Quetier F."/>
            <person name="Saurin W."/>
            <person name="Scarpelli C."/>
            <person name="Wincker P."/>
            <person name="Lander E.S."/>
            <person name="Weissenbach J."/>
            <person name="Roest Crollius H."/>
        </authorList>
    </citation>
    <scope>NUCLEOTIDE SEQUENCE [LARGE SCALE GENOMIC DNA]</scope>
</reference>
<evidence type="ECO:0000313" key="4">
    <source>
        <dbReference type="EMBL" id="CAF88318.1"/>
    </source>
</evidence>
<feature type="domain" description="Sema" evidence="3">
    <location>
        <begin position="1"/>
        <end position="95"/>
    </location>
</feature>
<reference evidence="4" key="2">
    <citation type="submission" date="2004-02" db="EMBL/GenBank/DDBJ databases">
        <authorList>
            <consortium name="Genoscope"/>
            <consortium name="Whitehead Institute Centre for Genome Research"/>
        </authorList>
    </citation>
    <scope>NUCLEOTIDE SEQUENCE</scope>
</reference>
<proteinExistence type="predicted"/>